<protein>
    <recommendedName>
        <fullName evidence="2">UspA domain-containing protein</fullName>
    </recommendedName>
</protein>
<evidence type="ECO:0000259" key="2">
    <source>
        <dbReference type="Pfam" id="PF00582"/>
    </source>
</evidence>
<sequence>MTSRMLVGIDGSIASRAAMVWTLERARATGAAVVLRLIVDDEWGTISTRMLGELRADASGRVEREFDFARARAGGVPVEAEVTVGSPMLTLAAEAAEYDLVAIGTHKTGSFHGFALGSRAPQLAAMSPVPVAVVPTSSGGERSGVVVGVGGVAGEGAAVAFAAREADRLGEPLLVLRADDGPPALGDRAVERALRDASAAGVASEVTSRRSSPPAGKALAVRSGTAVLTVVGRPTEPGARGYRPLGRTGTDLLMNLGGPVVVVPFAAAVPDGGASG</sequence>
<dbReference type="PANTHER" id="PTHR46268">
    <property type="entry name" value="STRESS RESPONSE PROTEIN NHAX"/>
    <property type="match status" value="1"/>
</dbReference>
<feature type="domain" description="UspA" evidence="2">
    <location>
        <begin position="1"/>
        <end position="135"/>
    </location>
</feature>
<dbReference type="AlphaFoldDB" id="A0A9W6FQJ6"/>
<dbReference type="InterPro" id="IPR006015">
    <property type="entry name" value="Universal_stress_UspA"/>
</dbReference>
<comment type="similarity">
    <text evidence="1">Belongs to the universal stress protein A family.</text>
</comment>
<dbReference type="Pfam" id="PF00582">
    <property type="entry name" value="Usp"/>
    <property type="match status" value="1"/>
</dbReference>
<dbReference type="InterPro" id="IPR014729">
    <property type="entry name" value="Rossmann-like_a/b/a_fold"/>
</dbReference>
<evidence type="ECO:0000313" key="3">
    <source>
        <dbReference type="EMBL" id="GLI28605.1"/>
    </source>
</evidence>
<comment type="caution">
    <text evidence="3">The sequence shown here is derived from an EMBL/GenBank/DDBJ whole genome shotgun (WGS) entry which is preliminary data.</text>
</comment>
<dbReference type="InterPro" id="IPR006016">
    <property type="entry name" value="UspA"/>
</dbReference>
<dbReference type="Gene3D" id="3.40.50.620">
    <property type="entry name" value="HUPs"/>
    <property type="match status" value="2"/>
</dbReference>
<dbReference type="Proteomes" id="UP001144396">
    <property type="component" value="Unassembled WGS sequence"/>
</dbReference>
<keyword evidence="4" id="KW-1185">Reference proteome</keyword>
<evidence type="ECO:0000256" key="1">
    <source>
        <dbReference type="ARBA" id="ARBA00008791"/>
    </source>
</evidence>
<gene>
    <name evidence="3" type="ORF">ARHIZOSPH14_28470</name>
</gene>
<organism evidence="3 4">
    <name type="scientific">Agromyces rhizosphaerae</name>
    <dbReference type="NCBI Taxonomy" id="88374"/>
    <lineage>
        <taxon>Bacteria</taxon>
        <taxon>Bacillati</taxon>
        <taxon>Actinomycetota</taxon>
        <taxon>Actinomycetes</taxon>
        <taxon>Micrococcales</taxon>
        <taxon>Microbacteriaceae</taxon>
        <taxon>Agromyces</taxon>
    </lineage>
</organism>
<name>A0A9W6FQJ6_9MICO</name>
<accession>A0A9W6FQJ6</accession>
<dbReference type="CDD" id="cd00293">
    <property type="entry name" value="USP-like"/>
    <property type="match status" value="1"/>
</dbReference>
<evidence type="ECO:0000313" key="4">
    <source>
        <dbReference type="Proteomes" id="UP001144396"/>
    </source>
</evidence>
<dbReference type="PANTHER" id="PTHR46268:SF6">
    <property type="entry name" value="UNIVERSAL STRESS PROTEIN UP12"/>
    <property type="match status" value="1"/>
</dbReference>
<dbReference type="PRINTS" id="PR01438">
    <property type="entry name" value="UNVRSLSTRESS"/>
</dbReference>
<reference evidence="3" key="1">
    <citation type="submission" date="2022-12" db="EMBL/GenBank/DDBJ databases">
        <title>Reference genome sequencing for broad-spectrum identification of bacterial and archaeal isolates by mass spectrometry.</title>
        <authorList>
            <person name="Sekiguchi Y."/>
            <person name="Tourlousse D.M."/>
        </authorList>
    </citation>
    <scope>NUCLEOTIDE SEQUENCE</scope>
    <source>
        <strain evidence="3">14</strain>
    </source>
</reference>
<dbReference type="EMBL" id="BSDP01000001">
    <property type="protein sequence ID" value="GLI28605.1"/>
    <property type="molecule type" value="Genomic_DNA"/>
</dbReference>
<proteinExistence type="inferred from homology"/>
<dbReference type="SUPFAM" id="SSF52402">
    <property type="entry name" value="Adenine nucleotide alpha hydrolases-like"/>
    <property type="match status" value="2"/>
</dbReference>